<name>A0A974BHD1_SEDHY</name>
<dbReference type="SUPFAM" id="SSF51261">
    <property type="entry name" value="Duplicated hybrid motif"/>
    <property type="match status" value="1"/>
</dbReference>
<dbReference type="GO" id="GO:0004222">
    <property type="term" value="F:metalloendopeptidase activity"/>
    <property type="evidence" value="ECO:0007669"/>
    <property type="project" value="TreeGrafter"/>
</dbReference>
<dbReference type="PANTHER" id="PTHR21666:SF270">
    <property type="entry name" value="MUREIN HYDROLASE ACTIVATOR ENVC"/>
    <property type="match status" value="1"/>
</dbReference>
<evidence type="ECO:0000259" key="2">
    <source>
        <dbReference type="Pfam" id="PF01551"/>
    </source>
</evidence>
<dbReference type="PANTHER" id="PTHR21666">
    <property type="entry name" value="PEPTIDASE-RELATED"/>
    <property type="match status" value="1"/>
</dbReference>
<gene>
    <name evidence="3" type="ORF">HZF24_03495</name>
</gene>
<dbReference type="InterPro" id="IPR011055">
    <property type="entry name" value="Dup_hybrid_motif"/>
</dbReference>
<accession>A0A974BHD1</accession>
<dbReference type="RefSeq" id="WP_179236884.1">
    <property type="nucleotide sequence ID" value="NZ_JACBNQ010000002.1"/>
</dbReference>
<proteinExistence type="predicted"/>
<comment type="caution">
    <text evidence="3">The sequence shown here is derived from an EMBL/GenBank/DDBJ whole genome shotgun (WGS) entry which is preliminary data.</text>
</comment>
<protein>
    <submittedName>
        <fullName evidence="3">M23 family metallopeptidase</fullName>
    </submittedName>
</protein>
<sequence>MKNRFKNARTKMKNFFIRLKHKDTSFFIIALCIVLLSTAIVWRYTSNSGKENNVADNRNEDENIGVNLDPVEEENRSIMEGYENAKDEEDEKDSENSDNLNTMKLPLDGEIIREFTMDDLIYYEAIGEWRVHRGVDIKPNDTLMIESALAGTVESVNTSEIMGTEIIIDHGNNIKTVYSNLVTASVKVGEQVQQGHVIGNVGKIASIESADGAHLHFELLVDGKNVNPLDYIK</sequence>
<evidence type="ECO:0000313" key="4">
    <source>
        <dbReference type="Proteomes" id="UP000611629"/>
    </source>
</evidence>
<evidence type="ECO:0000256" key="1">
    <source>
        <dbReference type="SAM" id="MobiDB-lite"/>
    </source>
</evidence>
<dbReference type="AlphaFoldDB" id="A0A974BHD1"/>
<feature type="region of interest" description="Disordered" evidence="1">
    <location>
        <begin position="51"/>
        <end position="70"/>
    </location>
</feature>
<evidence type="ECO:0000313" key="3">
    <source>
        <dbReference type="EMBL" id="NYB73199.1"/>
    </source>
</evidence>
<dbReference type="Proteomes" id="UP000611629">
    <property type="component" value="Unassembled WGS sequence"/>
</dbReference>
<dbReference type="EMBL" id="JACBNQ010000002">
    <property type="protein sequence ID" value="NYB73199.1"/>
    <property type="molecule type" value="Genomic_DNA"/>
</dbReference>
<dbReference type="InterPro" id="IPR050570">
    <property type="entry name" value="Cell_wall_metabolism_enzyme"/>
</dbReference>
<dbReference type="Gene3D" id="2.70.70.10">
    <property type="entry name" value="Glucose Permease (Domain IIA)"/>
    <property type="match status" value="1"/>
</dbReference>
<dbReference type="Pfam" id="PF01551">
    <property type="entry name" value="Peptidase_M23"/>
    <property type="match status" value="1"/>
</dbReference>
<keyword evidence="4" id="KW-1185">Reference proteome</keyword>
<dbReference type="CDD" id="cd12797">
    <property type="entry name" value="M23_peptidase"/>
    <property type="match status" value="1"/>
</dbReference>
<feature type="domain" description="M23ase beta-sheet core" evidence="2">
    <location>
        <begin position="131"/>
        <end position="228"/>
    </location>
</feature>
<organism evidence="3 4">
    <name type="scientific">Sedimentibacter hydroxybenzoicus DSM 7310</name>
    <dbReference type="NCBI Taxonomy" id="1123245"/>
    <lineage>
        <taxon>Bacteria</taxon>
        <taxon>Bacillati</taxon>
        <taxon>Bacillota</taxon>
        <taxon>Tissierellia</taxon>
        <taxon>Sedimentibacter</taxon>
    </lineage>
</organism>
<dbReference type="InterPro" id="IPR016047">
    <property type="entry name" value="M23ase_b-sheet_dom"/>
</dbReference>
<reference evidence="3" key="1">
    <citation type="submission" date="2020-07" db="EMBL/GenBank/DDBJ databases">
        <title>Genomic analysis of a strain of Sedimentibacter Hydroxybenzoicus DSM7310.</title>
        <authorList>
            <person name="Ma S."/>
        </authorList>
    </citation>
    <scope>NUCLEOTIDE SEQUENCE</scope>
    <source>
        <strain evidence="3">DSM 7310</strain>
    </source>
</reference>